<proteinExistence type="predicted"/>
<organism evidence="1 2">
    <name type="scientific">Somion occarium</name>
    <dbReference type="NCBI Taxonomy" id="3059160"/>
    <lineage>
        <taxon>Eukaryota</taxon>
        <taxon>Fungi</taxon>
        <taxon>Dikarya</taxon>
        <taxon>Basidiomycota</taxon>
        <taxon>Agaricomycotina</taxon>
        <taxon>Agaricomycetes</taxon>
        <taxon>Polyporales</taxon>
        <taxon>Cerrenaceae</taxon>
        <taxon>Somion</taxon>
    </lineage>
</organism>
<evidence type="ECO:0000313" key="2">
    <source>
        <dbReference type="Proteomes" id="UP001497453"/>
    </source>
</evidence>
<evidence type="ECO:0000313" key="1">
    <source>
        <dbReference type="EMBL" id="CAL1707935.1"/>
    </source>
</evidence>
<protein>
    <recommendedName>
        <fullName evidence="3">F-box domain-containing protein</fullName>
    </recommendedName>
</protein>
<accession>A0ABP1DJC2</accession>
<reference evidence="2" key="1">
    <citation type="submission" date="2024-04" db="EMBL/GenBank/DDBJ databases">
        <authorList>
            <person name="Shaw F."/>
            <person name="Minotto A."/>
        </authorList>
    </citation>
    <scope>NUCLEOTIDE SEQUENCE [LARGE SCALE GENOMIC DNA]</scope>
</reference>
<keyword evidence="2" id="KW-1185">Reference proteome</keyword>
<name>A0ABP1DJC2_9APHY</name>
<gene>
    <name evidence="1" type="ORF">GFSPODELE1_LOCUS6604</name>
</gene>
<dbReference type="Gene3D" id="3.80.10.10">
    <property type="entry name" value="Ribonuclease Inhibitor"/>
    <property type="match status" value="1"/>
</dbReference>
<dbReference type="Proteomes" id="UP001497453">
    <property type="component" value="Chromosome 4"/>
</dbReference>
<dbReference type="EMBL" id="OZ037947">
    <property type="protein sequence ID" value="CAL1707935.1"/>
    <property type="molecule type" value="Genomic_DNA"/>
</dbReference>
<sequence length="403" mass="44822">MMSLLVLPPEVTDIVIGHLHNDKASLASCSLVCKALTPTSQSYIFRSIVFCYNPMSSSTSSSKFFELVQAFFHTQDTATKRHEIREFTIVGEGGLGRHGPSVDDDRIIPISLVHSVLQELPNLRVFRLLRFNLPPLSLIPSCERPPRRQLSELDFRSHAVSLSTLSAFLCYFEEVNHLKVSLIGCTDDIGTTASGSVNGDVLPQISRLSISGWKTYRLLRHLLTPNSTLTSLRLNIFDTGPATEDIGAFIRVAGTKLEYLHITLPTLYSDVSLVDRYNVSSCVKLVELSLALVLDLDCLQRPQTTNWDCMISLLSAIPTPLNLRQFTFTLSFVGSVRDQRISSLQVYDWGLMDQALARFRDLERVAFLGAEDGLVGLLGDLRDFITEHLPILSAALGERLVLL</sequence>
<evidence type="ECO:0008006" key="3">
    <source>
        <dbReference type="Google" id="ProtNLM"/>
    </source>
</evidence>
<dbReference type="InterPro" id="IPR032675">
    <property type="entry name" value="LRR_dom_sf"/>
</dbReference>